<name>A0A7N2N067_QUELO</name>
<protein>
    <submittedName>
        <fullName evidence="2">Uncharacterized protein</fullName>
    </submittedName>
</protein>
<accession>A0A7N2N067</accession>
<proteinExistence type="predicted"/>
<feature type="region of interest" description="Disordered" evidence="1">
    <location>
        <begin position="1"/>
        <end position="20"/>
    </location>
</feature>
<evidence type="ECO:0000313" key="3">
    <source>
        <dbReference type="Proteomes" id="UP000594261"/>
    </source>
</evidence>
<dbReference type="PANTHER" id="PTHR24414">
    <property type="entry name" value="F-BOX/KELCH-REPEAT PROTEIN SKIP4"/>
    <property type="match status" value="1"/>
</dbReference>
<feature type="region of interest" description="Disordered" evidence="1">
    <location>
        <begin position="410"/>
        <end position="466"/>
    </location>
</feature>
<dbReference type="InterPro" id="IPR015915">
    <property type="entry name" value="Kelch-typ_b-propeller"/>
</dbReference>
<dbReference type="AlphaFoldDB" id="A0A7N2N067"/>
<reference evidence="2 3" key="1">
    <citation type="journal article" date="2016" name="G3 (Bethesda)">
        <title>First Draft Assembly and Annotation of the Genome of a California Endemic Oak Quercus lobata Nee (Fagaceae).</title>
        <authorList>
            <person name="Sork V.L."/>
            <person name="Fitz-Gibbon S.T."/>
            <person name="Puiu D."/>
            <person name="Crepeau M."/>
            <person name="Gugger P.F."/>
            <person name="Sherman R."/>
            <person name="Stevens K."/>
            <person name="Langley C.H."/>
            <person name="Pellegrini M."/>
            <person name="Salzberg S.L."/>
        </authorList>
    </citation>
    <scope>NUCLEOTIDE SEQUENCE [LARGE SCALE GENOMIC DNA]</scope>
    <source>
        <strain evidence="2 3">cv. SW786</strain>
    </source>
</reference>
<dbReference type="InParanoid" id="A0A7N2N067"/>
<dbReference type="Gene3D" id="2.120.10.80">
    <property type="entry name" value="Kelch-type beta propeller"/>
    <property type="match status" value="1"/>
</dbReference>
<feature type="compositionally biased region" description="Basic and acidic residues" evidence="1">
    <location>
        <begin position="445"/>
        <end position="466"/>
    </location>
</feature>
<evidence type="ECO:0000313" key="2">
    <source>
        <dbReference type="EnsemblPlants" id="QL11p055815:mrna"/>
    </source>
</evidence>
<dbReference type="Proteomes" id="UP000594261">
    <property type="component" value="Chromosome 11"/>
</dbReference>
<dbReference type="InterPro" id="IPR050354">
    <property type="entry name" value="F-box/kelch-repeat_ARATH"/>
</dbReference>
<dbReference type="InterPro" id="IPR006652">
    <property type="entry name" value="Kelch_1"/>
</dbReference>
<dbReference type="PANTHER" id="PTHR24414:SF23">
    <property type="entry name" value="F-BOX_KELCH-REPEAT PROTEIN SKIP6"/>
    <property type="match status" value="1"/>
</dbReference>
<dbReference type="EnsemblPlants" id="QL11p055815:mrna">
    <property type="protein sequence ID" value="QL11p055815:mrna"/>
    <property type="gene ID" value="QL11p055815"/>
</dbReference>
<dbReference type="SUPFAM" id="SSF117281">
    <property type="entry name" value="Kelch motif"/>
    <property type="match status" value="1"/>
</dbReference>
<evidence type="ECO:0000256" key="1">
    <source>
        <dbReference type="SAM" id="MobiDB-lite"/>
    </source>
</evidence>
<keyword evidence="3" id="KW-1185">Reference proteome</keyword>
<sequence>MDPMEVEVEKGDLRRSIESDDDEENEYEICVCTQHKFNEVECYKIKVPDPEAVPPLSYFCPEPHASFDSLVKGLKEEGEPIFNPKKIDPIYPSVKGPFACRYFAVIGTVLYAVGGKLDIEDCCLDDVAENYNLEGDPVAFMNYIPSREVWTLELTCPEQGWQTTTPMKYRRLCPQTIVVNGKLYVFGGFFSLNPIDESYGWMEVYDPILGSWECLPNPPSYSKTDAIVFAGLECKNEIMALEMGEWSLVNSSIEQGRAAVVGNSNYYYWASILHRDSRECTIFGFNSDSKQRSREIINTSTFLGPTERFVTTGCGFLHLSGQKFCLLLRSINQFSNYLYCLVLHLSAFLPRYPSDCEVDDDDDGILGNNGSRLTVLSIQKYSMVNFTDLLDCLILMYDFDRNGTMSFDGFRPDGKEKGKVENTRNGDAEKGIPQHIPKKMANQELSKESELKEGKNEKKRKWDLPR</sequence>
<reference evidence="2" key="2">
    <citation type="submission" date="2021-01" db="UniProtKB">
        <authorList>
            <consortium name="EnsemblPlants"/>
        </authorList>
    </citation>
    <scope>IDENTIFICATION</scope>
</reference>
<dbReference type="Pfam" id="PF01344">
    <property type="entry name" value="Kelch_1"/>
    <property type="match status" value="1"/>
</dbReference>
<feature type="compositionally biased region" description="Basic and acidic residues" evidence="1">
    <location>
        <begin position="7"/>
        <end position="18"/>
    </location>
</feature>
<feature type="compositionally biased region" description="Basic and acidic residues" evidence="1">
    <location>
        <begin position="410"/>
        <end position="432"/>
    </location>
</feature>
<dbReference type="EMBL" id="LRBV02000011">
    <property type="status" value="NOT_ANNOTATED_CDS"/>
    <property type="molecule type" value="Genomic_DNA"/>
</dbReference>
<dbReference type="Gramene" id="QL11p055815:mrna">
    <property type="protein sequence ID" value="QL11p055815:mrna"/>
    <property type="gene ID" value="QL11p055815"/>
</dbReference>
<organism evidence="2 3">
    <name type="scientific">Quercus lobata</name>
    <name type="common">Valley oak</name>
    <dbReference type="NCBI Taxonomy" id="97700"/>
    <lineage>
        <taxon>Eukaryota</taxon>
        <taxon>Viridiplantae</taxon>
        <taxon>Streptophyta</taxon>
        <taxon>Embryophyta</taxon>
        <taxon>Tracheophyta</taxon>
        <taxon>Spermatophyta</taxon>
        <taxon>Magnoliopsida</taxon>
        <taxon>eudicotyledons</taxon>
        <taxon>Gunneridae</taxon>
        <taxon>Pentapetalae</taxon>
        <taxon>rosids</taxon>
        <taxon>fabids</taxon>
        <taxon>Fagales</taxon>
        <taxon>Fagaceae</taxon>
        <taxon>Quercus</taxon>
    </lineage>
</organism>